<name>A0ABC8KL58_ERUVS</name>
<comment type="caution">
    <text evidence="1">The sequence shown here is derived from an EMBL/GenBank/DDBJ whole genome shotgun (WGS) entry which is preliminary data.</text>
</comment>
<protein>
    <submittedName>
        <fullName evidence="1">Uncharacterized protein</fullName>
    </submittedName>
</protein>
<dbReference type="EMBL" id="CAKOAT010265044">
    <property type="protein sequence ID" value="CAH8359534.1"/>
    <property type="molecule type" value="Genomic_DNA"/>
</dbReference>
<accession>A0ABC8KL58</accession>
<evidence type="ECO:0000313" key="2">
    <source>
        <dbReference type="Proteomes" id="UP001642260"/>
    </source>
</evidence>
<organism evidence="1 2">
    <name type="scientific">Eruca vesicaria subsp. sativa</name>
    <name type="common">Garden rocket</name>
    <name type="synonym">Eruca sativa</name>
    <dbReference type="NCBI Taxonomy" id="29727"/>
    <lineage>
        <taxon>Eukaryota</taxon>
        <taxon>Viridiplantae</taxon>
        <taxon>Streptophyta</taxon>
        <taxon>Embryophyta</taxon>
        <taxon>Tracheophyta</taxon>
        <taxon>Spermatophyta</taxon>
        <taxon>Magnoliopsida</taxon>
        <taxon>eudicotyledons</taxon>
        <taxon>Gunneridae</taxon>
        <taxon>Pentapetalae</taxon>
        <taxon>rosids</taxon>
        <taxon>malvids</taxon>
        <taxon>Brassicales</taxon>
        <taxon>Brassicaceae</taxon>
        <taxon>Brassiceae</taxon>
        <taxon>Eruca</taxon>
    </lineage>
</organism>
<gene>
    <name evidence="1" type="ORF">ERUC_LOCUS25290</name>
</gene>
<dbReference type="Proteomes" id="UP001642260">
    <property type="component" value="Unassembled WGS sequence"/>
</dbReference>
<keyword evidence="2" id="KW-1185">Reference proteome</keyword>
<reference evidence="1 2" key="1">
    <citation type="submission" date="2022-03" db="EMBL/GenBank/DDBJ databases">
        <authorList>
            <person name="Macdonald S."/>
            <person name="Ahmed S."/>
            <person name="Newling K."/>
        </authorList>
    </citation>
    <scope>NUCLEOTIDE SEQUENCE [LARGE SCALE GENOMIC DNA]</scope>
</reference>
<proteinExistence type="predicted"/>
<dbReference type="AlphaFoldDB" id="A0ABC8KL58"/>
<evidence type="ECO:0000313" key="1">
    <source>
        <dbReference type="EMBL" id="CAH8359534.1"/>
    </source>
</evidence>
<sequence length="238" mass="25911">MVVGRGVLLNQTTTVIQQITVSGSSGKPLFSLVSVKRRGYIDPKGVTHLPQVVAIVPRKGRLFRNATSGTHFYINKESKTPVIILTSHAFDYLESSGSASIRSAQGGEGVQKYENLTTDEPNAFIATGAHYNSSLLCKSFTSPLWYFVNVLGDDNHPRDYMLGAGVVKINPTDGFIIGFVRKQLRDKGYATGMFDGSAVEPALPSVSGGLKQLRMNHLKEEKHEGKKPSISQCHCLSI</sequence>